<dbReference type="Proteomes" id="UP000706039">
    <property type="component" value="Unassembled WGS sequence"/>
</dbReference>
<gene>
    <name evidence="1" type="ORF">K7G82_14155</name>
</gene>
<evidence type="ECO:0000313" key="1">
    <source>
        <dbReference type="EMBL" id="MBY8823443.1"/>
    </source>
</evidence>
<evidence type="ECO:0000313" key="2">
    <source>
        <dbReference type="Proteomes" id="UP000706039"/>
    </source>
</evidence>
<sequence length="78" mass="8580">MSAGRDLAEALQTRIMRWDVTWGCAGERIGTDRVSVNRPMRGELSRVPLDTLLDLSVAAGLHVELAMAPADDSDRRET</sequence>
<dbReference type="SUPFAM" id="SSF47413">
    <property type="entry name" value="lambda repressor-like DNA-binding domains"/>
    <property type="match status" value="1"/>
</dbReference>
<dbReference type="Gene3D" id="1.10.260.40">
    <property type="entry name" value="lambda repressor-like DNA-binding domains"/>
    <property type="match status" value="1"/>
</dbReference>
<dbReference type="RefSeq" id="WP_222990550.1">
    <property type="nucleotide sequence ID" value="NZ_JAINVV010000006.1"/>
</dbReference>
<keyword evidence="2" id="KW-1185">Reference proteome</keyword>
<name>A0ABS7PQE1_9SPHN</name>
<dbReference type="EMBL" id="JAINVV010000006">
    <property type="protein sequence ID" value="MBY8823443.1"/>
    <property type="molecule type" value="Genomic_DNA"/>
</dbReference>
<reference evidence="1 2" key="1">
    <citation type="submission" date="2021-08" db="EMBL/GenBank/DDBJ databases">
        <authorList>
            <person name="Tuo L."/>
        </authorList>
    </citation>
    <scope>NUCLEOTIDE SEQUENCE [LARGE SCALE GENOMIC DNA]</scope>
    <source>
        <strain evidence="1 2">JCM 31229</strain>
    </source>
</reference>
<accession>A0ABS7PQE1</accession>
<dbReference type="InterPro" id="IPR010982">
    <property type="entry name" value="Lambda_DNA-bd_dom_sf"/>
</dbReference>
<proteinExistence type="predicted"/>
<organism evidence="1 2">
    <name type="scientific">Sphingomonas colocasiae</name>
    <dbReference type="NCBI Taxonomy" id="1848973"/>
    <lineage>
        <taxon>Bacteria</taxon>
        <taxon>Pseudomonadati</taxon>
        <taxon>Pseudomonadota</taxon>
        <taxon>Alphaproteobacteria</taxon>
        <taxon>Sphingomonadales</taxon>
        <taxon>Sphingomonadaceae</taxon>
        <taxon>Sphingomonas</taxon>
    </lineage>
</organism>
<protein>
    <submittedName>
        <fullName evidence="1">Helix-turn-helix domain-containing protein</fullName>
    </submittedName>
</protein>
<comment type="caution">
    <text evidence="1">The sequence shown here is derived from an EMBL/GenBank/DDBJ whole genome shotgun (WGS) entry which is preliminary data.</text>
</comment>